<dbReference type="EMBL" id="PYNF01000044">
    <property type="protein sequence ID" value="PSU89784.1"/>
    <property type="molecule type" value="Genomic_DNA"/>
</dbReference>
<dbReference type="RefSeq" id="WP_107290163.1">
    <property type="nucleotide sequence ID" value="NZ_PYNF01000044.1"/>
</dbReference>
<keyword evidence="1" id="KW-1133">Transmembrane helix</keyword>
<comment type="caution">
    <text evidence="2">The sequence shown here is derived from an EMBL/GenBank/DDBJ whole genome shotgun (WGS) entry which is preliminary data.</text>
</comment>
<sequence>MPVVDCDSKDRTFSKMKQIAVSFPALLFFSYSKFILTAGVMLYFMRYLWSCIMSEQSGTLLDLAGVGFIYFPLVLCCFYFGCKLPASGVIASTLNPSMLGTKMQRRVWLVVLTALLYFVGAFDPLLTFYHEAFVIRTIDPFFGIKEIIINWFLTA</sequence>
<evidence type="ECO:0000313" key="2">
    <source>
        <dbReference type="EMBL" id="PSU89784.1"/>
    </source>
</evidence>
<dbReference type="Proteomes" id="UP000241426">
    <property type="component" value="Unassembled WGS sequence"/>
</dbReference>
<feature type="transmembrane region" description="Helical" evidence="1">
    <location>
        <begin position="107"/>
        <end position="129"/>
    </location>
</feature>
<evidence type="ECO:0000256" key="1">
    <source>
        <dbReference type="SAM" id="Phobius"/>
    </source>
</evidence>
<protein>
    <submittedName>
        <fullName evidence="2">Uncharacterized protein</fullName>
    </submittedName>
</protein>
<evidence type="ECO:0000313" key="3">
    <source>
        <dbReference type="Proteomes" id="UP000241426"/>
    </source>
</evidence>
<feature type="transmembrane region" description="Helical" evidence="1">
    <location>
        <begin position="64"/>
        <end position="86"/>
    </location>
</feature>
<accession>A0A2T3KAZ2</accession>
<reference evidence="2 3" key="1">
    <citation type="submission" date="2018-01" db="EMBL/GenBank/DDBJ databases">
        <title>Whole genome sequencing of Histamine producing bacteria.</title>
        <authorList>
            <person name="Butler K."/>
        </authorList>
    </citation>
    <scope>NUCLEOTIDE SEQUENCE [LARGE SCALE GENOMIC DNA]</scope>
    <source>
        <strain evidence="2 3">FS-7.2</strain>
    </source>
</reference>
<dbReference type="AlphaFoldDB" id="A0A2T3KAZ2"/>
<organism evidence="2 3">
    <name type="scientific">Photobacterium kishitanii</name>
    <dbReference type="NCBI Taxonomy" id="318456"/>
    <lineage>
        <taxon>Bacteria</taxon>
        <taxon>Pseudomonadati</taxon>
        <taxon>Pseudomonadota</taxon>
        <taxon>Gammaproteobacteria</taxon>
        <taxon>Vibrionales</taxon>
        <taxon>Vibrionaceae</taxon>
        <taxon>Photobacterium</taxon>
    </lineage>
</organism>
<gene>
    <name evidence="2" type="ORF">C9J27_24185</name>
</gene>
<feature type="transmembrane region" description="Helical" evidence="1">
    <location>
        <begin position="21"/>
        <end position="44"/>
    </location>
</feature>
<keyword evidence="1" id="KW-0812">Transmembrane</keyword>
<proteinExistence type="predicted"/>
<name>A0A2T3KAZ2_9GAMM</name>
<keyword evidence="1" id="KW-0472">Membrane</keyword>